<gene>
    <name evidence="2" type="ORF">GRI44_08825</name>
</gene>
<evidence type="ECO:0000313" key="2">
    <source>
        <dbReference type="EMBL" id="MXP14846.1"/>
    </source>
</evidence>
<dbReference type="RefSeq" id="WP_160601457.1">
    <property type="nucleotide sequence ID" value="NZ_WTYU01000002.1"/>
</dbReference>
<proteinExistence type="predicted"/>
<evidence type="ECO:0000256" key="1">
    <source>
        <dbReference type="SAM" id="MobiDB-lite"/>
    </source>
</evidence>
<organism evidence="2 3">
    <name type="scientific">Allopontixanthobacter confluentis</name>
    <dbReference type="NCBI Taxonomy" id="1849021"/>
    <lineage>
        <taxon>Bacteria</taxon>
        <taxon>Pseudomonadati</taxon>
        <taxon>Pseudomonadota</taxon>
        <taxon>Alphaproteobacteria</taxon>
        <taxon>Sphingomonadales</taxon>
        <taxon>Erythrobacteraceae</taxon>
        <taxon>Allopontixanthobacter</taxon>
    </lineage>
</organism>
<protein>
    <submittedName>
        <fullName evidence="2">Uncharacterized protein</fullName>
    </submittedName>
</protein>
<comment type="caution">
    <text evidence="2">The sequence shown here is derived from an EMBL/GenBank/DDBJ whole genome shotgun (WGS) entry which is preliminary data.</text>
</comment>
<name>A0A6L7GH95_9SPHN</name>
<feature type="region of interest" description="Disordered" evidence="1">
    <location>
        <begin position="37"/>
        <end position="81"/>
    </location>
</feature>
<dbReference type="EMBL" id="WTYU01000002">
    <property type="protein sequence ID" value="MXP14846.1"/>
    <property type="molecule type" value="Genomic_DNA"/>
</dbReference>
<evidence type="ECO:0000313" key="3">
    <source>
        <dbReference type="Proteomes" id="UP000473531"/>
    </source>
</evidence>
<dbReference type="Proteomes" id="UP000473531">
    <property type="component" value="Unassembled WGS sequence"/>
</dbReference>
<reference evidence="2 3" key="1">
    <citation type="submission" date="2019-12" db="EMBL/GenBank/DDBJ databases">
        <title>Genomic-based taxomic classification of the family Erythrobacteraceae.</title>
        <authorList>
            <person name="Xu L."/>
        </authorList>
    </citation>
    <scope>NUCLEOTIDE SEQUENCE [LARGE SCALE GENOMIC DNA]</scope>
    <source>
        <strain evidence="2 3">KCTC 52259</strain>
    </source>
</reference>
<dbReference type="AlphaFoldDB" id="A0A6L7GH95"/>
<feature type="compositionally biased region" description="Basic and acidic residues" evidence="1">
    <location>
        <begin position="37"/>
        <end position="75"/>
    </location>
</feature>
<sequence length="81" mass="9287">MSQSFEFYQERAEAAAKEAKEATLENVRERALRSESAWRDMADRARETDRERKIADKARAERREAEAQAAEERAAAAELAE</sequence>
<accession>A0A6L7GH95</accession>
<keyword evidence="3" id="KW-1185">Reference proteome</keyword>